<feature type="coiled-coil region" evidence="1">
    <location>
        <begin position="214"/>
        <end position="255"/>
    </location>
</feature>
<dbReference type="InterPro" id="IPR049885">
    <property type="entry name" value="MTCL1-3"/>
</dbReference>
<accession>A0ABQ9FY27</accession>
<dbReference type="Proteomes" id="UP001217089">
    <property type="component" value="Unassembled WGS sequence"/>
</dbReference>
<sequence length="1298" mass="151241">MTFSELLGCIGKQGSQELDSTQLMRDLYDSMERETDLKDQLRFAEEEAKSMRKKLEELEEENENLSVQLKKMSVAKATKSDENNDDNHEVTQTEVELKLHVELNEQELAVCKKKIHDFVNDNEKLKEEITRLKMEINQKDQQLLVLPEPSSPNAYYEDKIRELKEEADELRWKSIEKDREIERLFSQINTFQTKHSSSKLKRSSSLDSEDYYTLIDLKRQLEVVNQEKYILEEKLAKLIERNEILENDCKQLKLQEPRQNSCDKTISDEDLAVIFDLQSKVSNLEKENQTLIDHINNVADSAQAVSIISRSNKLPGDLGVQLAEDKSSHDQSHDLLLWQQEACNLRTRVIELEDKNKQLDDALENLSANRIPPTVDTDISVVAVGSGGLGRGNVVAKGESREELMDKILDLEEENEIALDKIKSKEEDITKLQSEIEELKETLEEIKNEFRKKERDLIDELDLAQDKNDILSNLLDIVKDRAEAAEQELERLASEQDSRSASVSSARVVRALSNVSAGSDEVFDKSSSIPSSPETQGKIERRPVIHKDWENQFRKRIDCLERLLAEERKKLSATEKKLTLMSTETLSTAMSDDVKLHNREKELLQIELLEEQKHLKIANDQIIGLKERILTLEEEIQRLRKQETEIQGDGSESCVDTPSGSIDSEDEIKALSEECNKYKQKASDLELQIEEINVDATEKILKAENENETTREELSHLQEKYELVRQQIEILEAENEKNKNLLREREHSVYDKSKVVDRKEELIQEQEEIIRQREEDLQALLDQISHRDDTIRTLRELVRNRDERLKEKDDILKDLRDGCEEKQEEIHFLHEEIEKMGSTIKDKDDTITEQENKLAEYSEEKQSDIQTENIRLKGDLESIVGNLEQMHTDKGTLQTELDKAKHALSEAMVLWDKDRTSLGADLATAREKIALLEATVNKKDTQVIATLRKETHKLLEEKGRLVNESRTFRIESEANIRTLKHEKLKLQEELTQKIRHLTQEMTQNDQMTNELERLRAQEEIAYQIQHHEKVLRAEYLAMKVRYETRLENLQKDHLKLLTNLDQLQREKILDKDIIKGVQKGMSQMKQAYANDLSRIKEEKEMLEKHMHEIDEGRKLATELQKKVDELKCQIADQEYERAEILNGITTQRSGWEVEKANMQSKINELSEKLALVTQAQTRTKDMQTRMEVAWETERAEQKRLLSEAHSLALDLQRQLRSRDEEYARERRALIEQLKKLRTDLDNEMQLRHTFSSQLSMKDKDIATLEKKWKDLEERAEKEQESSLKDRADLARRLAHKTT</sequence>
<organism evidence="3 4">
    <name type="scientific">Tegillarca granosa</name>
    <name type="common">Malaysian cockle</name>
    <name type="synonym">Anadara granosa</name>
    <dbReference type="NCBI Taxonomy" id="220873"/>
    <lineage>
        <taxon>Eukaryota</taxon>
        <taxon>Metazoa</taxon>
        <taxon>Spiralia</taxon>
        <taxon>Lophotrochozoa</taxon>
        <taxon>Mollusca</taxon>
        <taxon>Bivalvia</taxon>
        <taxon>Autobranchia</taxon>
        <taxon>Pteriomorphia</taxon>
        <taxon>Arcoida</taxon>
        <taxon>Arcoidea</taxon>
        <taxon>Arcidae</taxon>
        <taxon>Tegillarca</taxon>
    </lineage>
</organism>
<evidence type="ECO:0000313" key="3">
    <source>
        <dbReference type="EMBL" id="KAJ8322162.1"/>
    </source>
</evidence>
<evidence type="ECO:0000256" key="1">
    <source>
        <dbReference type="SAM" id="Coils"/>
    </source>
</evidence>
<reference evidence="3 4" key="1">
    <citation type="submission" date="2022-12" db="EMBL/GenBank/DDBJ databases">
        <title>Chromosome-level genome of Tegillarca granosa.</title>
        <authorList>
            <person name="Kim J."/>
        </authorList>
    </citation>
    <scope>NUCLEOTIDE SEQUENCE [LARGE SCALE GENOMIC DNA]</scope>
    <source>
        <strain evidence="3">Teg-2019</strain>
        <tissue evidence="3">Adductor muscle</tissue>
    </source>
</reference>
<feature type="coiled-coil region" evidence="1">
    <location>
        <begin position="550"/>
        <end position="577"/>
    </location>
</feature>
<feature type="coiled-coil region" evidence="1">
    <location>
        <begin position="34"/>
        <end position="75"/>
    </location>
</feature>
<feature type="compositionally biased region" description="Basic and acidic residues" evidence="2">
    <location>
        <begin position="1273"/>
        <end position="1291"/>
    </location>
</feature>
<feature type="coiled-coil region" evidence="1">
    <location>
        <begin position="969"/>
        <end position="1175"/>
    </location>
</feature>
<keyword evidence="1" id="KW-0175">Coiled coil</keyword>
<dbReference type="EMBL" id="JARBDR010000018">
    <property type="protein sequence ID" value="KAJ8322162.1"/>
    <property type="molecule type" value="Genomic_DNA"/>
</dbReference>
<feature type="coiled-coil region" evidence="1">
    <location>
        <begin position="108"/>
        <end position="180"/>
    </location>
</feature>
<protein>
    <submittedName>
        <fullName evidence="3">Uncharacterized protein</fullName>
    </submittedName>
</protein>
<proteinExistence type="predicted"/>
<evidence type="ECO:0000313" key="4">
    <source>
        <dbReference type="Proteomes" id="UP001217089"/>
    </source>
</evidence>
<gene>
    <name evidence="3" type="ORF">KUTeg_000633</name>
</gene>
<feature type="region of interest" description="Disordered" evidence="2">
    <location>
        <begin position="643"/>
        <end position="662"/>
    </location>
</feature>
<evidence type="ECO:0000256" key="2">
    <source>
        <dbReference type="SAM" id="MobiDB-lite"/>
    </source>
</evidence>
<keyword evidence="4" id="KW-1185">Reference proteome</keyword>
<name>A0ABQ9FY27_TEGGR</name>
<dbReference type="PANTHER" id="PTHR15742">
    <property type="entry name" value="GIRDIN"/>
    <property type="match status" value="1"/>
</dbReference>
<dbReference type="Gene3D" id="1.10.287.1490">
    <property type="match status" value="1"/>
</dbReference>
<feature type="region of interest" description="Disordered" evidence="2">
    <location>
        <begin position="1273"/>
        <end position="1298"/>
    </location>
</feature>
<comment type="caution">
    <text evidence="3">The sequence shown here is derived from an EMBL/GenBank/DDBJ whole genome shotgun (WGS) entry which is preliminary data.</text>
</comment>
<dbReference type="PANTHER" id="PTHR15742:SF5">
    <property type="entry name" value="GIRDIN"/>
    <property type="match status" value="1"/>
</dbReference>
<feature type="coiled-coil region" evidence="1">
    <location>
        <begin position="401"/>
        <end position="499"/>
    </location>
</feature>